<gene>
    <name evidence="2" type="ORF">D0Y65_001451</name>
</gene>
<comment type="caution">
    <text evidence="2">The sequence shown here is derived from an EMBL/GenBank/DDBJ whole genome shotgun (WGS) entry which is preliminary data.</text>
</comment>
<dbReference type="Proteomes" id="UP000289340">
    <property type="component" value="Chromosome 1"/>
</dbReference>
<protein>
    <submittedName>
        <fullName evidence="2">Uncharacterized protein</fullName>
    </submittedName>
</protein>
<evidence type="ECO:0000256" key="1">
    <source>
        <dbReference type="SAM" id="MobiDB-lite"/>
    </source>
</evidence>
<feature type="region of interest" description="Disordered" evidence="1">
    <location>
        <begin position="84"/>
        <end position="121"/>
    </location>
</feature>
<proteinExistence type="predicted"/>
<feature type="region of interest" description="Disordered" evidence="1">
    <location>
        <begin position="41"/>
        <end position="63"/>
    </location>
</feature>
<evidence type="ECO:0000313" key="3">
    <source>
        <dbReference type="Proteomes" id="UP000289340"/>
    </source>
</evidence>
<dbReference type="AlphaFoldDB" id="A0A445M2Q4"/>
<dbReference type="EMBL" id="QZWG01000001">
    <property type="protein sequence ID" value="RZC29850.1"/>
    <property type="molecule type" value="Genomic_DNA"/>
</dbReference>
<sequence>MNDLVYVIYNLKLKSKQNKKKSIALPFDEIESDDEWIIEEGYNDEDEQPQGESDGGNVELVGDVGGSSNDLVVDIFDLDNLILVEPNDDAQSEEDLDDDGDGDESDDIHGDDPIRELSKVL</sequence>
<evidence type="ECO:0000313" key="2">
    <source>
        <dbReference type="EMBL" id="RZC29850.1"/>
    </source>
</evidence>
<organism evidence="2 3">
    <name type="scientific">Glycine soja</name>
    <name type="common">Wild soybean</name>
    <dbReference type="NCBI Taxonomy" id="3848"/>
    <lineage>
        <taxon>Eukaryota</taxon>
        <taxon>Viridiplantae</taxon>
        <taxon>Streptophyta</taxon>
        <taxon>Embryophyta</taxon>
        <taxon>Tracheophyta</taxon>
        <taxon>Spermatophyta</taxon>
        <taxon>Magnoliopsida</taxon>
        <taxon>eudicotyledons</taxon>
        <taxon>Gunneridae</taxon>
        <taxon>Pentapetalae</taxon>
        <taxon>rosids</taxon>
        <taxon>fabids</taxon>
        <taxon>Fabales</taxon>
        <taxon>Fabaceae</taxon>
        <taxon>Papilionoideae</taxon>
        <taxon>50 kb inversion clade</taxon>
        <taxon>NPAAA clade</taxon>
        <taxon>indigoferoid/millettioid clade</taxon>
        <taxon>Phaseoleae</taxon>
        <taxon>Glycine</taxon>
        <taxon>Glycine subgen. Soja</taxon>
    </lineage>
</organism>
<feature type="compositionally biased region" description="Basic and acidic residues" evidence="1">
    <location>
        <begin position="107"/>
        <end position="121"/>
    </location>
</feature>
<accession>A0A445M2Q4</accession>
<reference evidence="2 3" key="1">
    <citation type="submission" date="2018-09" db="EMBL/GenBank/DDBJ databases">
        <title>A high-quality reference genome of wild soybean provides a powerful tool to mine soybean genomes.</title>
        <authorList>
            <person name="Xie M."/>
            <person name="Chung C.Y.L."/>
            <person name="Li M.-W."/>
            <person name="Wong F.-L."/>
            <person name="Chan T.-F."/>
            <person name="Lam H.-M."/>
        </authorList>
    </citation>
    <scope>NUCLEOTIDE SEQUENCE [LARGE SCALE GENOMIC DNA]</scope>
    <source>
        <strain evidence="3">cv. W05</strain>
        <tissue evidence="2">Hypocotyl of etiolated seedlings</tissue>
    </source>
</reference>
<feature type="compositionally biased region" description="Acidic residues" evidence="1">
    <location>
        <begin position="86"/>
        <end position="106"/>
    </location>
</feature>
<name>A0A445M2Q4_GLYSO</name>
<keyword evidence="3" id="KW-1185">Reference proteome</keyword>